<feature type="region of interest" description="Disordered" evidence="1">
    <location>
        <begin position="26"/>
        <end position="88"/>
    </location>
</feature>
<dbReference type="Proteomes" id="UP001066276">
    <property type="component" value="Chromosome 6"/>
</dbReference>
<accession>A0AAV7QUV8</accession>
<comment type="caution">
    <text evidence="2">The sequence shown here is derived from an EMBL/GenBank/DDBJ whole genome shotgun (WGS) entry which is preliminary data.</text>
</comment>
<feature type="compositionally biased region" description="Basic and acidic residues" evidence="1">
    <location>
        <begin position="28"/>
        <end position="46"/>
    </location>
</feature>
<evidence type="ECO:0000313" key="3">
    <source>
        <dbReference type="Proteomes" id="UP001066276"/>
    </source>
</evidence>
<dbReference type="EMBL" id="JANPWB010000010">
    <property type="protein sequence ID" value="KAJ1144299.1"/>
    <property type="molecule type" value="Genomic_DNA"/>
</dbReference>
<reference evidence="2" key="1">
    <citation type="journal article" date="2022" name="bioRxiv">
        <title>Sequencing and chromosome-scale assembly of the giantPleurodeles waltlgenome.</title>
        <authorList>
            <person name="Brown T."/>
            <person name="Elewa A."/>
            <person name="Iarovenko S."/>
            <person name="Subramanian E."/>
            <person name="Araus A.J."/>
            <person name="Petzold A."/>
            <person name="Susuki M."/>
            <person name="Suzuki K.-i.T."/>
            <person name="Hayashi T."/>
            <person name="Toyoda A."/>
            <person name="Oliveira C."/>
            <person name="Osipova E."/>
            <person name="Leigh N.D."/>
            <person name="Simon A."/>
            <person name="Yun M.H."/>
        </authorList>
    </citation>
    <scope>NUCLEOTIDE SEQUENCE</scope>
    <source>
        <strain evidence="2">20211129_DDA</strain>
        <tissue evidence="2">Liver</tissue>
    </source>
</reference>
<evidence type="ECO:0000256" key="1">
    <source>
        <dbReference type="SAM" id="MobiDB-lite"/>
    </source>
</evidence>
<protein>
    <submittedName>
        <fullName evidence="2">Uncharacterized protein</fullName>
    </submittedName>
</protein>
<feature type="compositionally biased region" description="Polar residues" evidence="1">
    <location>
        <begin position="57"/>
        <end position="68"/>
    </location>
</feature>
<organism evidence="2 3">
    <name type="scientific">Pleurodeles waltl</name>
    <name type="common">Iberian ribbed newt</name>
    <dbReference type="NCBI Taxonomy" id="8319"/>
    <lineage>
        <taxon>Eukaryota</taxon>
        <taxon>Metazoa</taxon>
        <taxon>Chordata</taxon>
        <taxon>Craniata</taxon>
        <taxon>Vertebrata</taxon>
        <taxon>Euteleostomi</taxon>
        <taxon>Amphibia</taxon>
        <taxon>Batrachia</taxon>
        <taxon>Caudata</taxon>
        <taxon>Salamandroidea</taxon>
        <taxon>Salamandridae</taxon>
        <taxon>Pleurodelinae</taxon>
        <taxon>Pleurodeles</taxon>
    </lineage>
</organism>
<dbReference type="AlphaFoldDB" id="A0AAV7QUV8"/>
<name>A0AAV7QUV8_PLEWA</name>
<gene>
    <name evidence="2" type="ORF">NDU88_010599</name>
</gene>
<evidence type="ECO:0000313" key="2">
    <source>
        <dbReference type="EMBL" id="KAJ1144299.1"/>
    </source>
</evidence>
<keyword evidence="3" id="KW-1185">Reference proteome</keyword>
<proteinExistence type="predicted"/>
<sequence length="88" mass="9904">MVGNTIPHYEGPSVMQDQVAETLRQRCVHSDRMSRERRARDHDIRVGDLVLAKNQHPGGNSNSHLNQSHGRRAESGVPWSLLAEEINP</sequence>